<organism evidence="1 2">
    <name type="scientific">Catharanthus roseus</name>
    <name type="common">Madagascar periwinkle</name>
    <name type="synonym">Vinca rosea</name>
    <dbReference type="NCBI Taxonomy" id="4058"/>
    <lineage>
        <taxon>Eukaryota</taxon>
        <taxon>Viridiplantae</taxon>
        <taxon>Streptophyta</taxon>
        <taxon>Embryophyta</taxon>
        <taxon>Tracheophyta</taxon>
        <taxon>Spermatophyta</taxon>
        <taxon>Magnoliopsida</taxon>
        <taxon>eudicotyledons</taxon>
        <taxon>Gunneridae</taxon>
        <taxon>Pentapetalae</taxon>
        <taxon>asterids</taxon>
        <taxon>lamiids</taxon>
        <taxon>Gentianales</taxon>
        <taxon>Apocynaceae</taxon>
        <taxon>Rauvolfioideae</taxon>
        <taxon>Vinceae</taxon>
        <taxon>Catharanthinae</taxon>
        <taxon>Catharanthus</taxon>
    </lineage>
</organism>
<evidence type="ECO:0000313" key="1">
    <source>
        <dbReference type="EMBL" id="KAI5672080.1"/>
    </source>
</evidence>
<evidence type="ECO:0000313" key="2">
    <source>
        <dbReference type="Proteomes" id="UP001060085"/>
    </source>
</evidence>
<dbReference type="Proteomes" id="UP001060085">
    <property type="component" value="Linkage Group LG03"/>
</dbReference>
<sequence>MRDLLGDAWERGEGGRKRHVWIPEMFWEQMMKYWESPECKAFCERNEKNRNEGQGGGGERESTHVLQEQTLRGTPQEEAAASSTLLPDDLQLIAIVSDGLDHDRLYGAGSKAAHLRAKSGRATAGLPPCCLEADVSAAFDEHIRRFTEKSHLSYTLMPPMMDIVRTTMATVPLTSSLMAAATVTSDAARVSFSTPLPSSIHAPSTSNVDPPPFPDPLVMLEIPRIFDNCTFFVLWMF</sequence>
<accession>A0ACC0BHD0</accession>
<protein>
    <submittedName>
        <fullName evidence="1">Uncharacterized protein</fullName>
    </submittedName>
</protein>
<keyword evidence="2" id="KW-1185">Reference proteome</keyword>
<comment type="caution">
    <text evidence="1">The sequence shown here is derived from an EMBL/GenBank/DDBJ whole genome shotgun (WGS) entry which is preliminary data.</text>
</comment>
<proteinExistence type="predicted"/>
<name>A0ACC0BHD0_CATRO</name>
<reference evidence="2" key="1">
    <citation type="journal article" date="2023" name="Nat. Plants">
        <title>Single-cell RNA sequencing provides a high-resolution roadmap for understanding the multicellular compartmentation of specialized metabolism.</title>
        <authorList>
            <person name="Sun S."/>
            <person name="Shen X."/>
            <person name="Li Y."/>
            <person name="Li Y."/>
            <person name="Wang S."/>
            <person name="Li R."/>
            <person name="Zhang H."/>
            <person name="Shen G."/>
            <person name="Guo B."/>
            <person name="Wei J."/>
            <person name="Xu J."/>
            <person name="St-Pierre B."/>
            <person name="Chen S."/>
            <person name="Sun C."/>
        </authorList>
    </citation>
    <scope>NUCLEOTIDE SEQUENCE [LARGE SCALE GENOMIC DNA]</scope>
</reference>
<gene>
    <name evidence="1" type="ORF">M9H77_12444</name>
</gene>
<dbReference type="EMBL" id="CM044703">
    <property type="protein sequence ID" value="KAI5672080.1"/>
    <property type="molecule type" value="Genomic_DNA"/>
</dbReference>